<accession>A0ABW0GUB7</accession>
<keyword evidence="2" id="KW-1185">Reference proteome</keyword>
<proteinExistence type="predicted"/>
<dbReference type="Proteomes" id="UP001596016">
    <property type="component" value="Unassembled WGS sequence"/>
</dbReference>
<dbReference type="EMBL" id="JBHSLL010000003">
    <property type="protein sequence ID" value="MFC5384492.1"/>
    <property type="molecule type" value="Genomic_DNA"/>
</dbReference>
<organism evidence="1 2">
    <name type="scientific">Aquamicrobium segne</name>
    <dbReference type="NCBI Taxonomy" id="469547"/>
    <lineage>
        <taxon>Bacteria</taxon>
        <taxon>Pseudomonadati</taxon>
        <taxon>Pseudomonadota</taxon>
        <taxon>Alphaproteobacteria</taxon>
        <taxon>Hyphomicrobiales</taxon>
        <taxon>Phyllobacteriaceae</taxon>
        <taxon>Aquamicrobium</taxon>
    </lineage>
</organism>
<dbReference type="RefSeq" id="WP_378227346.1">
    <property type="nucleotide sequence ID" value="NZ_JBHSLL010000003.1"/>
</dbReference>
<protein>
    <submittedName>
        <fullName evidence="1">Uncharacterized protein</fullName>
    </submittedName>
</protein>
<evidence type="ECO:0000313" key="1">
    <source>
        <dbReference type="EMBL" id="MFC5384492.1"/>
    </source>
</evidence>
<name>A0ABW0GUB7_9HYPH</name>
<comment type="caution">
    <text evidence="1">The sequence shown here is derived from an EMBL/GenBank/DDBJ whole genome shotgun (WGS) entry which is preliminary data.</text>
</comment>
<evidence type="ECO:0000313" key="2">
    <source>
        <dbReference type="Proteomes" id="UP001596016"/>
    </source>
</evidence>
<gene>
    <name evidence="1" type="ORF">ACFPLB_00755</name>
</gene>
<sequence>MPTTDIDDEDRWYVSKKMGSDNDDCRGRRSNIIVAIAPGGSLTVSYNPQTD</sequence>
<reference evidence="2" key="1">
    <citation type="journal article" date="2019" name="Int. J. Syst. Evol. Microbiol.">
        <title>The Global Catalogue of Microorganisms (GCM) 10K type strain sequencing project: providing services to taxonomists for standard genome sequencing and annotation.</title>
        <authorList>
            <consortium name="The Broad Institute Genomics Platform"/>
            <consortium name="The Broad Institute Genome Sequencing Center for Infectious Disease"/>
            <person name="Wu L."/>
            <person name="Ma J."/>
        </authorList>
    </citation>
    <scope>NUCLEOTIDE SEQUENCE [LARGE SCALE GENOMIC DNA]</scope>
    <source>
        <strain evidence="2">CGMCC 4.1415</strain>
    </source>
</reference>